<feature type="domain" description="Nitroreductase" evidence="9">
    <location>
        <begin position="28"/>
        <end position="181"/>
    </location>
</feature>
<evidence type="ECO:0000256" key="3">
    <source>
        <dbReference type="ARBA" id="ARBA00022643"/>
    </source>
</evidence>
<evidence type="ECO:0000259" key="9">
    <source>
        <dbReference type="Pfam" id="PF00881"/>
    </source>
</evidence>
<evidence type="ECO:0000256" key="4">
    <source>
        <dbReference type="ARBA" id="ARBA00022857"/>
    </source>
</evidence>
<dbReference type="PANTHER" id="PTHR43821:SF1">
    <property type="entry name" value="NAD(P)H NITROREDUCTASE YDJA-RELATED"/>
    <property type="match status" value="1"/>
</dbReference>
<dbReference type="CDD" id="cd02135">
    <property type="entry name" value="YdjA-like"/>
    <property type="match status" value="1"/>
</dbReference>
<evidence type="ECO:0000256" key="7">
    <source>
        <dbReference type="PIRNR" id="PIRNR000232"/>
    </source>
</evidence>
<keyword evidence="11" id="KW-1185">Reference proteome</keyword>
<dbReference type="InterPro" id="IPR000415">
    <property type="entry name" value="Nitroreductase-like"/>
</dbReference>
<keyword evidence="5 7" id="KW-0560">Oxidoreductase</keyword>
<evidence type="ECO:0000256" key="5">
    <source>
        <dbReference type="ARBA" id="ARBA00023002"/>
    </source>
</evidence>
<gene>
    <name evidence="10" type="ORF">BGL_2c11540</name>
</gene>
<dbReference type="EC" id="1.-.-.-" evidence="7"/>
<dbReference type="SUPFAM" id="SSF55469">
    <property type="entry name" value="FMN-dependent nitroreductase-like"/>
    <property type="match status" value="1"/>
</dbReference>
<name>A0A0B6RV48_BURPL</name>
<feature type="binding site" description="in other chain" evidence="8">
    <location>
        <begin position="151"/>
        <end position="153"/>
    </location>
    <ligand>
        <name>FMN</name>
        <dbReference type="ChEBI" id="CHEBI:58210"/>
        <note>ligand shared between dimeric partners</note>
    </ligand>
</feature>
<dbReference type="PIRSF" id="PIRSF000232">
    <property type="entry name" value="YdjA"/>
    <property type="match status" value="1"/>
</dbReference>
<dbReference type="Pfam" id="PF00881">
    <property type="entry name" value="Nitroreductase"/>
    <property type="match status" value="1"/>
</dbReference>
<dbReference type="RefSeq" id="WP_042627733.1">
    <property type="nucleotide sequence ID" value="NZ_CP002581.1"/>
</dbReference>
<dbReference type="KEGG" id="bgp:BGL_2c11540"/>
<keyword evidence="4 7" id="KW-0521">NADP</keyword>
<evidence type="ECO:0000256" key="8">
    <source>
        <dbReference type="PIRSR" id="PIRSR000232-1"/>
    </source>
</evidence>
<evidence type="ECO:0000313" key="10">
    <source>
        <dbReference type="EMBL" id="AJK49232.1"/>
    </source>
</evidence>
<comment type="cofactor">
    <cofactor evidence="8">
        <name>FMN</name>
        <dbReference type="ChEBI" id="CHEBI:58210"/>
    </cofactor>
    <text evidence="8">Binds 1 FMN per subunit.</text>
</comment>
<organism evidence="10 11">
    <name type="scientific">Burkholderia plantarii</name>
    <dbReference type="NCBI Taxonomy" id="41899"/>
    <lineage>
        <taxon>Bacteria</taxon>
        <taxon>Pseudomonadati</taxon>
        <taxon>Pseudomonadota</taxon>
        <taxon>Betaproteobacteria</taxon>
        <taxon>Burkholderiales</taxon>
        <taxon>Burkholderiaceae</taxon>
        <taxon>Burkholderia</taxon>
    </lineage>
</organism>
<proteinExistence type="inferred from homology"/>
<dbReference type="HOGENOM" id="CLU_070764_5_0_4"/>
<reference evidence="10 11" key="2">
    <citation type="journal article" date="2016" name="Appl. Microbiol. Biotechnol.">
        <title>Mutations improving production and secretion of extracellular lipase by Burkholderia glumae PG1.</title>
        <authorList>
            <person name="Knapp A."/>
            <person name="Voget S."/>
            <person name="Gao R."/>
            <person name="Zaburannyi N."/>
            <person name="Krysciak D."/>
            <person name="Breuer M."/>
            <person name="Hauer B."/>
            <person name="Streit W.R."/>
            <person name="Muller R."/>
            <person name="Daniel R."/>
            <person name="Jaeger K.E."/>
        </authorList>
    </citation>
    <scope>NUCLEOTIDE SEQUENCE [LARGE SCALE GENOMIC DNA]</scope>
    <source>
        <strain evidence="10 11">PG1</strain>
    </source>
</reference>
<protein>
    <recommendedName>
        <fullName evidence="7">Putative NAD(P)H nitroreductase</fullName>
        <ecNumber evidence="7">1.-.-.-</ecNumber>
    </recommendedName>
</protein>
<evidence type="ECO:0000256" key="6">
    <source>
        <dbReference type="ARBA" id="ARBA00023027"/>
    </source>
</evidence>
<reference evidence="11" key="1">
    <citation type="submission" date="2011-03" db="EMBL/GenBank/DDBJ databases">
        <authorList>
            <person name="Voget S."/>
            <person name="Streit W.R."/>
            <person name="Jaeger K.E."/>
            <person name="Daniel R."/>
        </authorList>
    </citation>
    <scope>NUCLEOTIDE SEQUENCE [LARGE SCALE GENOMIC DNA]</scope>
    <source>
        <strain evidence="11">PG1</strain>
    </source>
</reference>
<evidence type="ECO:0000256" key="1">
    <source>
        <dbReference type="ARBA" id="ARBA00007118"/>
    </source>
</evidence>
<sequence length="207" mass="21561">MTTATLSRLGAPDAATDPAAALAGLLSRQSCWPLAEPGPNDRELDAIFAAAMRAPDHGNLKPWRFVLIRGAARRALGDVLVGLADAREPDAPTGSNAHRAGKALAAPVLIAIGAAIVPHRKVPETEQLLAAGAAAMNLLNAVHLLGYGGFWSTGVDSREPALHDALGFAPNERLLGFLYVGTPAADMPATPRPAAGAYVREWRSGQR</sequence>
<dbReference type="Proteomes" id="UP000031838">
    <property type="component" value="Chromosome 2"/>
</dbReference>
<dbReference type="AlphaFoldDB" id="A0A0B6RV48"/>
<dbReference type="InterPro" id="IPR052530">
    <property type="entry name" value="NAD(P)H_nitroreductase"/>
</dbReference>
<keyword evidence="6 7" id="KW-0520">NAD</keyword>
<dbReference type="PANTHER" id="PTHR43821">
    <property type="entry name" value="NAD(P)H NITROREDUCTASE YDJA-RELATED"/>
    <property type="match status" value="1"/>
</dbReference>
<evidence type="ECO:0000256" key="2">
    <source>
        <dbReference type="ARBA" id="ARBA00022630"/>
    </source>
</evidence>
<dbReference type="GO" id="GO:0016491">
    <property type="term" value="F:oxidoreductase activity"/>
    <property type="evidence" value="ECO:0007669"/>
    <property type="project" value="UniProtKB-UniRule"/>
</dbReference>
<comment type="similarity">
    <text evidence="1 7">Belongs to the nitroreductase family.</text>
</comment>
<evidence type="ECO:0000313" key="11">
    <source>
        <dbReference type="Proteomes" id="UP000031838"/>
    </source>
</evidence>
<dbReference type="InterPro" id="IPR026021">
    <property type="entry name" value="YdjA-like"/>
</dbReference>
<keyword evidence="2 7" id="KW-0285">Flavoprotein</keyword>
<keyword evidence="3 7" id="KW-0288">FMN</keyword>
<feature type="binding site" evidence="8">
    <location>
        <position position="57"/>
    </location>
    <ligand>
        <name>FMN</name>
        <dbReference type="ChEBI" id="CHEBI:58210"/>
        <note>ligand shared between dimeric partners</note>
    </ligand>
</feature>
<feature type="binding site" description="in other chain" evidence="8">
    <location>
        <begin position="28"/>
        <end position="30"/>
    </location>
    <ligand>
        <name>FMN</name>
        <dbReference type="ChEBI" id="CHEBI:58210"/>
        <note>ligand shared between dimeric partners</note>
    </ligand>
</feature>
<feature type="binding site" evidence="8">
    <location>
        <position position="53"/>
    </location>
    <ligand>
        <name>FMN</name>
        <dbReference type="ChEBI" id="CHEBI:58210"/>
        <note>ligand shared between dimeric partners</note>
    </ligand>
</feature>
<dbReference type="EMBL" id="CP002581">
    <property type="protein sequence ID" value="AJK49232.1"/>
    <property type="molecule type" value="Genomic_DNA"/>
</dbReference>
<dbReference type="InterPro" id="IPR029479">
    <property type="entry name" value="Nitroreductase"/>
</dbReference>
<accession>A0A0B6RV48</accession>
<dbReference type="Gene3D" id="3.40.109.10">
    <property type="entry name" value="NADH Oxidase"/>
    <property type="match status" value="1"/>
</dbReference>